<protein>
    <submittedName>
        <fullName evidence="1">Uncharacterized protein</fullName>
    </submittedName>
</protein>
<dbReference type="RefSeq" id="WP_134216245.1">
    <property type="nucleotide sequence ID" value="NZ_QFFZ01000116.1"/>
</dbReference>
<proteinExistence type="predicted"/>
<comment type="caution">
    <text evidence="1">The sequence shown here is derived from an EMBL/GenBank/DDBJ whole genome shotgun (WGS) entry which is preliminary data.</text>
</comment>
<accession>A0A4Y7RC38</accession>
<sequence>MMERLGGINECVYNYGKRTATAFRFNGGVRIIGFKQGEFFDLRVLTIGLNPKREHLGECALRLIRPLFKDISVNEISEDALPFWEKMKERGLINNLGTIKWEGHYDYTMSC</sequence>
<reference evidence="1 2" key="1">
    <citation type="journal article" date="2018" name="Environ. Microbiol.">
        <title>Novel energy conservation strategies and behaviour of Pelotomaculum schinkii driving syntrophic propionate catabolism.</title>
        <authorList>
            <person name="Hidalgo-Ahumada C.A.P."/>
            <person name="Nobu M.K."/>
            <person name="Narihiro T."/>
            <person name="Tamaki H."/>
            <person name="Liu W.T."/>
            <person name="Kamagata Y."/>
            <person name="Stams A.J.M."/>
            <person name="Imachi H."/>
            <person name="Sousa D.Z."/>
        </authorList>
    </citation>
    <scope>NUCLEOTIDE SEQUENCE [LARGE SCALE GENOMIC DNA]</scope>
    <source>
        <strain evidence="1 2">MGP</strain>
    </source>
</reference>
<dbReference type="OrthoDB" id="5509498at2"/>
<gene>
    <name evidence="1" type="ORF">Pmgp_03794</name>
</gene>
<evidence type="ECO:0000313" key="1">
    <source>
        <dbReference type="EMBL" id="TEB06291.1"/>
    </source>
</evidence>
<keyword evidence="2" id="KW-1185">Reference proteome</keyword>
<organism evidence="1 2">
    <name type="scientific">Pelotomaculum propionicicum</name>
    <dbReference type="NCBI Taxonomy" id="258475"/>
    <lineage>
        <taxon>Bacteria</taxon>
        <taxon>Bacillati</taxon>
        <taxon>Bacillota</taxon>
        <taxon>Clostridia</taxon>
        <taxon>Eubacteriales</taxon>
        <taxon>Desulfotomaculaceae</taxon>
        <taxon>Pelotomaculum</taxon>
    </lineage>
</organism>
<dbReference type="Proteomes" id="UP000297597">
    <property type="component" value="Unassembled WGS sequence"/>
</dbReference>
<dbReference type="AlphaFoldDB" id="A0A4Y7RC38"/>
<evidence type="ECO:0000313" key="2">
    <source>
        <dbReference type="Proteomes" id="UP000297597"/>
    </source>
</evidence>
<dbReference type="EMBL" id="QFFZ01000116">
    <property type="protein sequence ID" value="TEB06291.1"/>
    <property type="molecule type" value="Genomic_DNA"/>
</dbReference>
<name>A0A4Y7RC38_9FIRM</name>